<organism evidence="1">
    <name type="scientific">Arundo donax</name>
    <name type="common">Giant reed</name>
    <name type="synonym">Donax arundinaceus</name>
    <dbReference type="NCBI Taxonomy" id="35708"/>
    <lineage>
        <taxon>Eukaryota</taxon>
        <taxon>Viridiplantae</taxon>
        <taxon>Streptophyta</taxon>
        <taxon>Embryophyta</taxon>
        <taxon>Tracheophyta</taxon>
        <taxon>Spermatophyta</taxon>
        <taxon>Magnoliopsida</taxon>
        <taxon>Liliopsida</taxon>
        <taxon>Poales</taxon>
        <taxon>Poaceae</taxon>
        <taxon>PACMAD clade</taxon>
        <taxon>Arundinoideae</taxon>
        <taxon>Arundineae</taxon>
        <taxon>Arundo</taxon>
    </lineage>
</organism>
<reference evidence="1" key="1">
    <citation type="submission" date="2014-09" db="EMBL/GenBank/DDBJ databases">
        <authorList>
            <person name="Magalhaes I.L.F."/>
            <person name="Oliveira U."/>
            <person name="Santos F.R."/>
            <person name="Vidigal T.H.D.A."/>
            <person name="Brescovit A.D."/>
            <person name="Santos A.J."/>
        </authorList>
    </citation>
    <scope>NUCLEOTIDE SEQUENCE</scope>
    <source>
        <tissue evidence="1">Shoot tissue taken approximately 20 cm above the soil surface</tissue>
    </source>
</reference>
<dbReference type="AlphaFoldDB" id="A0A0A9E975"/>
<evidence type="ECO:0000313" key="1">
    <source>
        <dbReference type="EMBL" id="JAD92537.1"/>
    </source>
</evidence>
<accession>A0A0A9E975</accession>
<proteinExistence type="predicted"/>
<dbReference type="EMBL" id="GBRH01205358">
    <property type="protein sequence ID" value="JAD92537.1"/>
    <property type="molecule type" value="Transcribed_RNA"/>
</dbReference>
<protein>
    <submittedName>
        <fullName evidence="1">Uncharacterized protein</fullName>
    </submittedName>
</protein>
<reference evidence="1" key="2">
    <citation type="journal article" date="2015" name="Data Brief">
        <title>Shoot transcriptome of the giant reed, Arundo donax.</title>
        <authorList>
            <person name="Barrero R.A."/>
            <person name="Guerrero F.D."/>
            <person name="Moolhuijzen P."/>
            <person name="Goolsby J.A."/>
            <person name="Tidwell J."/>
            <person name="Bellgard S.E."/>
            <person name="Bellgard M.I."/>
        </authorList>
    </citation>
    <scope>NUCLEOTIDE SEQUENCE</scope>
    <source>
        <tissue evidence="1">Shoot tissue taken approximately 20 cm above the soil surface</tissue>
    </source>
</reference>
<sequence length="47" mass="5422">MRITLRYLSSNVCPKLVSAGKRGPTHVIMFRISCRNLTWNNLTVFII</sequence>
<name>A0A0A9E975_ARUDO</name>